<keyword evidence="3" id="KW-1185">Reference proteome</keyword>
<sequence>MRPYLLLLAGALSLAALAATAAPVELAFSDFFAQPIGPRGLEPTAKLKAAAGQEVRLVGFMVQREQPQAGQFLLTPRPVAMAEHADGEADDLPASTVTVLLSESQRARFVAHQAGPIALTGRLEYGPAEDASGRVSWIRLRLAPEALAAAPASH</sequence>
<proteinExistence type="predicted"/>
<evidence type="ECO:0000313" key="3">
    <source>
        <dbReference type="Proteomes" id="UP001180453"/>
    </source>
</evidence>
<keyword evidence="1" id="KW-0732">Signal</keyword>
<gene>
    <name evidence="2" type="ORF">J2X20_005353</name>
</gene>
<dbReference type="EMBL" id="JAVDXU010000005">
    <property type="protein sequence ID" value="MDR7272670.1"/>
    <property type="molecule type" value="Genomic_DNA"/>
</dbReference>
<protein>
    <submittedName>
        <fullName evidence="2">Uncharacterized protein</fullName>
    </submittedName>
</protein>
<reference evidence="2 3" key="1">
    <citation type="submission" date="2023-07" db="EMBL/GenBank/DDBJ databases">
        <title>Sorghum-associated microbial communities from plants grown in Nebraska, USA.</title>
        <authorList>
            <person name="Schachtman D."/>
        </authorList>
    </citation>
    <scope>NUCLEOTIDE SEQUENCE [LARGE SCALE GENOMIC DNA]</scope>
    <source>
        <strain evidence="2 3">BE314</strain>
    </source>
</reference>
<feature type="signal peptide" evidence="1">
    <location>
        <begin position="1"/>
        <end position="21"/>
    </location>
</feature>
<dbReference type="Proteomes" id="UP001180453">
    <property type="component" value="Unassembled WGS sequence"/>
</dbReference>
<evidence type="ECO:0000313" key="2">
    <source>
        <dbReference type="EMBL" id="MDR7272670.1"/>
    </source>
</evidence>
<evidence type="ECO:0000256" key="1">
    <source>
        <dbReference type="SAM" id="SignalP"/>
    </source>
</evidence>
<name>A0ABU1YUY9_ROSSA</name>
<comment type="caution">
    <text evidence="2">The sequence shown here is derived from an EMBL/GenBank/DDBJ whole genome shotgun (WGS) entry which is preliminary data.</text>
</comment>
<organism evidence="2 3">
    <name type="scientific">Roseateles saccharophilus</name>
    <name type="common">Pseudomonas saccharophila</name>
    <dbReference type="NCBI Taxonomy" id="304"/>
    <lineage>
        <taxon>Bacteria</taxon>
        <taxon>Pseudomonadati</taxon>
        <taxon>Pseudomonadota</taxon>
        <taxon>Betaproteobacteria</taxon>
        <taxon>Burkholderiales</taxon>
        <taxon>Sphaerotilaceae</taxon>
        <taxon>Roseateles</taxon>
    </lineage>
</organism>
<accession>A0ABU1YUY9</accession>
<dbReference type="RefSeq" id="WP_310272222.1">
    <property type="nucleotide sequence ID" value="NZ_JAVDXU010000005.1"/>
</dbReference>
<feature type="chain" id="PRO_5046667399" evidence="1">
    <location>
        <begin position="22"/>
        <end position="154"/>
    </location>
</feature>